<evidence type="ECO:0000313" key="2">
    <source>
        <dbReference type="Proteomes" id="UP001163324"/>
    </source>
</evidence>
<evidence type="ECO:0000313" key="1">
    <source>
        <dbReference type="EMBL" id="KAI9898802.1"/>
    </source>
</evidence>
<organism evidence="1 2">
    <name type="scientific">Trichothecium roseum</name>
    <dbReference type="NCBI Taxonomy" id="47278"/>
    <lineage>
        <taxon>Eukaryota</taxon>
        <taxon>Fungi</taxon>
        <taxon>Dikarya</taxon>
        <taxon>Ascomycota</taxon>
        <taxon>Pezizomycotina</taxon>
        <taxon>Sordariomycetes</taxon>
        <taxon>Hypocreomycetidae</taxon>
        <taxon>Hypocreales</taxon>
        <taxon>Hypocreales incertae sedis</taxon>
        <taxon>Trichothecium</taxon>
    </lineage>
</organism>
<accession>A0ACC0UYP0</accession>
<name>A0ACC0UYP0_9HYPO</name>
<reference evidence="1" key="1">
    <citation type="submission" date="2022-10" db="EMBL/GenBank/DDBJ databases">
        <title>Complete Genome of Trichothecium roseum strain YXFP-22015, a Plant Pathogen Isolated from Citrus.</title>
        <authorList>
            <person name="Wang Y."/>
            <person name="Zhu L."/>
        </authorList>
    </citation>
    <scope>NUCLEOTIDE SEQUENCE</scope>
    <source>
        <strain evidence="1">YXFP-22015</strain>
    </source>
</reference>
<comment type="caution">
    <text evidence="1">The sequence shown here is derived from an EMBL/GenBank/DDBJ whole genome shotgun (WGS) entry which is preliminary data.</text>
</comment>
<gene>
    <name evidence="1" type="ORF">N3K66_007162</name>
</gene>
<keyword evidence="2" id="KW-1185">Reference proteome</keyword>
<protein>
    <submittedName>
        <fullName evidence="1">Uncharacterized protein</fullName>
    </submittedName>
</protein>
<dbReference type="Proteomes" id="UP001163324">
    <property type="component" value="Chromosome 6"/>
</dbReference>
<proteinExistence type="predicted"/>
<dbReference type="EMBL" id="CM047945">
    <property type="protein sequence ID" value="KAI9898802.1"/>
    <property type="molecule type" value="Genomic_DNA"/>
</dbReference>
<sequence>MSQTYDPTALTQTFEYSNSTHSFKVKWRSLGPESAPPVIFIHGTPWSSRLWKEFAIPLSRNSRVYLFDRPGFGDSADEQKLESAPLISDPVCEYDGDLARQAEVFAALFKIWQGDWGNQKPHVIAHDNAGLLSLRAYLLHGCSYASLCLINVVAIGPFGQTLFDVVAKSPEQFEQLPDTAFEGILESYIRNAAHKELPKEVMQLFKAPWLRQGGKSAFIRQLCQAKYRNTDDVEGKYHTVGQDLPVKVLWGAQDKWIPVKTAWRLGKALNAREVVEIQEAGHLCMYDQGLQLGIEIGTWIKEAQQ</sequence>